<dbReference type="OrthoDB" id="10267033at2759"/>
<keyword evidence="3" id="KW-0268">Exocytosis</keyword>
<dbReference type="InterPro" id="IPR042045">
    <property type="entry name" value="EXOC6/Sec15_C_dom1"/>
</dbReference>
<name>A0A9P6KI49_9FUNG</name>
<gene>
    <name evidence="8" type="ORF">BGW38_001619</name>
</gene>
<evidence type="ECO:0000256" key="2">
    <source>
        <dbReference type="ARBA" id="ARBA00022448"/>
    </source>
</evidence>
<evidence type="ECO:0000313" key="8">
    <source>
        <dbReference type="EMBL" id="KAF9585597.1"/>
    </source>
</evidence>
<dbReference type="GO" id="GO:0006886">
    <property type="term" value="P:intracellular protein transport"/>
    <property type="evidence" value="ECO:0007669"/>
    <property type="project" value="InterPro"/>
</dbReference>
<accession>A0A9P6KI49</accession>
<dbReference type="PANTHER" id="PTHR12702">
    <property type="entry name" value="SEC15"/>
    <property type="match status" value="1"/>
</dbReference>
<dbReference type="AlphaFoldDB" id="A0A9P6KI49"/>
<dbReference type="FunFam" id="1.20.58.670:FF:000002">
    <property type="entry name" value="Exocyst complex component"/>
    <property type="match status" value="1"/>
</dbReference>
<evidence type="ECO:0000259" key="7">
    <source>
        <dbReference type="Pfam" id="PF20651"/>
    </source>
</evidence>
<dbReference type="InterPro" id="IPR048359">
    <property type="entry name" value="EXOC6_Sec15_N"/>
</dbReference>
<dbReference type="EMBL" id="JAABOA010000152">
    <property type="protein sequence ID" value="KAF9585597.1"/>
    <property type="molecule type" value="Genomic_DNA"/>
</dbReference>
<evidence type="ECO:0008006" key="10">
    <source>
        <dbReference type="Google" id="ProtNLM"/>
    </source>
</evidence>
<sequence>MAEFDIEQLVLVSDATNDAENLEHLGPTMKEVYRNDKMKQFLDQLGMFIRRKELEIEKMCNSNYQEFVQSVDRLLKVRQGTVDLKNKIGTLNSDVQQAGGELTMKKRELIESKKILENIATAMDTLRTCVTFLDLANRVNVQVENRKYFSALRIVDEIQVSHLRSVIQFEFARHMQDCIPILQHAIKDAVTTEVKEWLFSIRTTQKEMGKIAMDRMAERQQRWRERSSADYKLRITHNVNSPVEVAVNEASEVAIQDMEEVKLDFKPLYQCLHIYDELGQRADFRSNYAEDRKAQAKLSLSSMTSSLNLKDRNIEGFQSLLHNIVGFFIVEHIIFHTTNNFRTQSQLDELCDMVTNLLLRFLSEGLASCHDPEMFLDVKLQLMLYIQTMESYNYPVSKLNDLLLTLFRTYADQLETKFSVNFRKLVDEDDCTPMMVENDDEYNILQMSFRFKEDRVATRQGFPRTMPFSKVVPYCCEDIKQYITQFHRFVEGFNHDTSEMGDLVRDSLDTLLIQHVHSVWLKKLESRVLSQIAQIMINLEYFQSACSDFEQMLTDMRLSSDPSKVSLQATGLFRETRKSAEQRISELVNSKIDEIVEFSEYDWLPTAVQDHPSTYLQELVNFMGVMMSVTLNSLPDSIKTVVYYNALEHLASTLHGIFTDPNVKHTNQNFVAVFDQDIRFLEEFASTLDILNAPETFVPLRQLITLLLSENTEEYMDPQIRSARYPQVKPEDVTRMLEKYTDDCSRSSDHDTGEDKEAKLEQ</sequence>
<dbReference type="Gene3D" id="1.10.357.30">
    <property type="entry name" value="Exocyst complex subunit Sec15 C-terminal domain, N-terminal subdomain"/>
    <property type="match status" value="1"/>
</dbReference>
<comment type="caution">
    <text evidence="8">The sequence shown here is derived from an EMBL/GenBank/DDBJ whole genome shotgun (WGS) entry which is preliminary data.</text>
</comment>
<dbReference type="Gene3D" id="1.20.58.670">
    <property type="entry name" value="Dsl1p vesicle tethering complex, Tip20p subunit, domain D"/>
    <property type="match status" value="1"/>
</dbReference>
<dbReference type="Pfam" id="PF04091">
    <property type="entry name" value="Sec15_C"/>
    <property type="match status" value="1"/>
</dbReference>
<dbReference type="Pfam" id="PF20651">
    <property type="entry name" value="EXOC6_Sec15_N"/>
    <property type="match status" value="1"/>
</dbReference>
<dbReference type="GO" id="GO:0016020">
    <property type="term" value="C:membrane"/>
    <property type="evidence" value="ECO:0007669"/>
    <property type="project" value="TreeGrafter"/>
</dbReference>
<dbReference type="GO" id="GO:0000145">
    <property type="term" value="C:exocyst"/>
    <property type="evidence" value="ECO:0007669"/>
    <property type="project" value="TreeGrafter"/>
</dbReference>
<dbReference type="InterPro" id="IPR046361">
    <property type="entry name" value="EXOC6/Sec15_C"/>
</dbReference>
<proteinExistence type="inferred from homology"/>
<keyword evidence="2" id="KW-0813">Transport</keyword>
<dbReference type="GO" id="GO:0090522">
    <property type="term" value="P:vesicle tethering involved in exocytosis"/>
    <property type="evidence" value="ECO:0007669"/>
    <property type="project" value="InterPro"/>
</dbReference>
<dbReference type="Proteomes" id="UP000780801">
    <property type="component" value="Unassembled WGS sequence"/>
</dbReference>
<keyword evidence="4" id="KW-0175">Coiled coil</keyword>
<dbReference type="GO" id="GO:0006893">
    <property type="term" value="P:Golgi to plasma membrane transport"/>
    <property type="evidence" value="ECO:0007669"/>
    <property type="project" value="TreeGrafter"/>
</dbReference>
<evidence type="ECO:0000256" key="3">
    <source>
        <dbReference type="ARBA" id="ARBA00022483"/>
    </source>
</evidence>
<dbReference type="PANTHER" id="PTHR12702:SF0">
    <property type="entry name" value="EXOCYST COMPLEX COMPONENT 6"/>
    <property type="match status" value="1"/>
</dbReference>
<feature type="region of interest" description="Disordered" evidence="5">
    <location>
        <begin position="737"/>
        <end position="762"/>
    </location>
</feature>
<evidence type="ECO:0000256" key="4">
    <source>
        <dbReference type="ARBA" id="ARBA00023054"/>
    </source>
</evidence>
<feature type="domain" description="Exocyst complex component EXOC6/Sec15 N-terminal" evidence="7">
    <location>
        <begin position="44"/>
        <end position="213"/>
    </location>
</feature>
<reference evidence="8" key="1">
    <citation type="journal article" date="2020" name="Fungal Divers.">
        <title>Resolving the Mortierellaceae phylogeny through synthesis of multi-gene phylogenetics and phylogenomics.</title>
        <authorList>
            <person name="Vandepol N."/>
            <person name="Liber J."/>
            <person name="Desiro A."/>
            <person name="Na H."/>
            <person name="Kennedy M."/>
            <person name="Barry K."/>
            <person name="Grigoriev I.V."/>
            <person name="Miller A.N."/>
            <person name="O'Donnell K."/>
            <person name="Stajich J.E."/>
            <person name="Bonito G."/>
        </authorList>
    </citation>
    <scope>NUCLEOTIDE SEQUENCE</scope>
    <source>
        <strain evidence="8">KOD1015</strain>
    </source>
</reference>
<evidence type="ECO:0000256" key="5">
    <source>
        <dbReference type="SAM" id="MobiDB-lite"/>
    </source>
</evidence>
<dbReference type="InterPro" id="IPR042044">
    <property type="entry name" value="EXOC6PINT-1/Sec15/Tip20_C_dom2"/>
</dbReference>
<evidence type="ECO:0000313" key="9">
    <source>
        <dbReference type="Proteomes" id="UP000780801"/>
    </source>
</evidence>
<protein>
    <recommendedName>
        <fullName evidence="10">Exocyst complex component SEC15</fullName>
    </recommendedName>
</protein>
<keyword evidence="9" id="KW-1185">Reference proteome</keyword>
<dbReference type="InterPro" id="IPR007225">
    <property type="entry name" value="EXOC6/Sec15"/>
</dbReference>
<feature type="non-terminal residue" evidence="8">
    <location>
        <position position="1"/>
    </location>
</feature>
<evidence type="ECO:0000259" key="6">
    <source>
        <dbReference type="Pfam" id="PF04091"/>
    </source>
</evidence>
<organism evidence="8 9">
    <name type="scientific">Lunasporangiospora selenospora</name>
    <dbReference type="NCBI Taxonomy" id="979761"/>
    <lineage>
        <taxon>Eukaryota</taxon>
        <taxon>Fungi</taxon>
        <taxon>Fungi incertae sedis</taxon>
        <taxon>Mucoromycota</taxon>
        <taxon>Mortierellomycotina</taxon>
        <taxon>Mortierellomycetes</taxon>
        <taxon>Mortierellales</taxon>
        <taxon>Mortierellaceae</taxon>
        <taxon>Lunasporangiospora</taxon>
    </lineage>
</organism>
<dbReference type="PIRSF" id="PIRSF025007">
    <property type="entry name" value="Sec15"/>
    <property type="match status" value="1"/>
</dbReference>
<feature type="domain" description="Exocyst complex subunit EXOC6/Sec15 C-terminal" evidence="6">
    <location>
        <begin position="398"/>
        <end position="739"/>
    </location>
</feature>
<comment type="similarity">
    <text evidence="1">Belongs to the SEC15 family.</text>
</comment>
<evidence type="ECO:0000256" key="1">
    <source>
        <dbReference type="ARBA" id="ARBA00007944"/>
    </source>
</evidence>